<reference evidence="2" key="1">
    <citation type="journal article" date="2020" name="G3 (Bethesda)">
        <title>High-Quality Assemblies for Three Invasive Social Wasps from the &lt;i&gt;Vespula&lt;/i&gt; Genus.</title>
        <authorList>
            <person name="Harrop T.W.R."/>
            <person name="Guhlin J."/>
            <person name="McLaughlin G.M."/>
            <person name="Permina E."/>
            <person name="Stockwell P."/>
            <person name="Gilligan J."/>
            <person name="Le Lec M.F."/>
            <person name="Gruber M.A.M."/>
            <person name="Quinn O."/>
            <person name="Lovegrove M."/>
            <person name="Duncan E.J."/>
            <person name="Remnant E.J."/>
            <person name="Van Eeckhoven J."/>
            <person name="Graham B."/>
            <person name="Knapp R.A."/>
            <person name="Langford K.W."/>
            <person name="Kronenberg Z."/>
            <person name="Press M.O."/>
            <person name="Eacker S.M."/>
            <person name="Wilson-Rankin E.E."/>
            <person name="Purcell J."/>
            <person name="Lester P.J."/>
            <person name="Dearden P.K."/>
        </authorList>
    </citation>
    <scope>NUCLEOTIDE SEQUENCE</scope>
    <source>
        <strain evidence="2">Marl-1</strain>
    </source>
</reference>
<dbReference type="EMBL" id="JACSEA010000007">
    <property type="protein sequence ID" value="KAF7396576.1"/>
    <property type="molecule type" value="Genomic_DNA"/>
</dbReference>
<dbReference type="Proteomes" id="UP000614350">
    <property type="component" value="Unassembled WGS sequence"/>
</dbReference>
<sequence length="69" mass="6939">MDARSYKRFSQEEAGGGALARARTRTSMTGVVGGSSSGGNGGSKDAFLKKLSCAESASSSFGSVGEERG</sequence>
<comment type="caution">
    <text evidence="2">The sequence shown here is derived from an EMBL/GenBank/DDBJ whole genome shotgun (WGS) entry which is preliminary data.</text>
</comment>
<evidence type="ECO:0000313" key="3">
    <source>
        <dbReference type="Proteomes" id="UP000614350"/>
    </source>
</evidence>
<gene>
    <name evidence="2" type="ORF">HZH66_007438</name>
</gene>
<feature type="compositionally biased region" description="Basic and acidic residues" evidence="1">
    <location>
        <begin position="1"/>
        <end position="11"/>
    </location>
</feature>
<name>A0A834JY75_VESVU</name>
<feature type="region of interest" description="Disordered" evidence="1">
    <location>
        <begin position="1"/>
        <end position="42"/>
    </location>
</feature>
<evidence type="ECO:0000313" key="2">
    <source>
        <dbReference type="EMBL" id="KAF7396576.1"/>
    </source>
</evidence>
<proteinExistence type="predicted"/>
<dbReference type="AlphaFoldDB" id="A0A834JY75"/>
<organism evidence="2 3">
    <name type="scientific">Vespula vulgaris</name>
    <name type="common">Yellow jacket</name>
    <name type="synonym">Wasp</name>
    <dbReference type="NCBI Taxonomy" id="7454"/>
    <lineage>
        <taxon>Eukaryota</taxon>
        <taxon>Metazoa</taxon>
        <taxon>Ecdysozoa</taxon>
        <taxon>Arthropoda</taxon>
        <taxon>Hexapoda</taxon>
        <taxon>Insecta</taxon>
        <taxon>Pterygota</taxon>
        <taxon>Neoptera</taxon>
        <taxon>Endopterygota</taxon>
        <taxon>Hymenoptera</taxon>
        <taxon>Apocrita</taxon>
        <taxon>Aculeata</taxon>
        <taxon>Vespoidea</taxon>
        <taxon>Vespidae</taxon>
        <taxon>Vespinae</taxon>
        <taxon>Vespula</taxon>
    </lineage>
</organism>
<accession>A0A834JY75</accession>
<feature type="compositionally biased region" description="Gly residues" evidence="1">
    <location>
        <begin position="31"/>
        <end position="42"/>
    </location>
</feature>
<keyword evidence="3" id="KW-1185">Reference proteome</keyword>
<protein>
    <submittedName>
        <fullName evidence="2">Uncharacterized protein</fullName>
    </submittedName>
</protein>
<evidence type="ECO:0000256" key="1">
    <source>
        <dbReference type="SAM" id="MobiDB-lite"/>
    </source>
</evidence>